<dbReference type="EMBL" id="BSOG01000002">
    <property type="protein sequence ID" value="GLR13434.1"/>
    <property type="molecule type" value="Genomic_DNA"/>
</dbReference>
<name>A0ABQ5YFD0_9NEIS</name>
<gene>
    <name evidence="2" type="ORF">GCM10007907_22240</name>
</gene>
<feature type="transmembrane region" description="Helical" evidence="1">
    <location>
        <begin position="76"/>
        <end position="95"/>
    </location>
</feature>
<keyword evidence="1" id="KW-1133">Transmembrane helix</keyword>
<reference evidence="3" key="1">
    <citation type="journal article" date="2019" name="Int. J. Syst. Evol. Microbiol.">
        <title>The Global Catalogue of Microorganisms (GCM) 10K type strain sequencing project: providing services to taxonomists for standard genome sequencing and annotation.</title>
        <authorList>
            <consortium name="The Broad Institute Genomics Platform"/>
            <consortium name="The Broad Institute Genome Sequencing Center for Infectious Disease"/>
            <person name="Wu L."/>
            <person name="Ma J."/>
        </authorList>
    </citation>
    <scope>NUCLEOTIDE SEQUENCE [LARGE SCALE GENOMIC DNA]</scope>
    <source>
        <strain evidence="3">NBRC 110044</strain>
    </source>
</reference>
<evidence type="ECO:0000313" key="2">
    <source>
        <dbReference type="EMBL" id="GLR13434.1"/>
    </source>
</evidence>
<sequence>MGYAESIPSVEWRHMRKLEPEERLSTLPKPMPTGGRVLLGLLVGGLGMFIMLLYWGVVPWRPSRYCTAIFCDPYHWQVLSLGVGFFCVGLCFLIPRRWQVLGRLASWGVLLGFLVGIVGAFLFE</sequence>
<evidence type="ECO:0008006" key="4">
    <source>
        <dbReference type="Google" id="ProtNLM"/>
    </source>
</evidence>
<feature type="transmembrane region" description="Helical" evidence="1">
    <location>
        <begin position="37"/>
        <end position="56"/>
    </location>
</feature>
<evidence type="ECO:0000313" key="3">
    <source>
        <dbReference type="Proteomes" id="UP001156706"/>
    </source>
</evidence>
<keyword evidence="1" id="KW-0472">Membrane</keyword>
<proteinExistence type="predicted"/>
<dbReference type="Proteomes" id="UP001156706">
    <property type="component" value="Unassembled WGS sequence"/>
</dbReference>
<keyword evidence="1" id="KW-0812">Transmembrane</keyword>
<organism evidence="2 3">
    <name type="scientific">Chitinimonas prasina</name>
    <dbReference type="NCBI Taxonomy" id="1434937"/>
    <lineage>
        <taxon>Bacteria</taxon>
        <taxon>Pseudomonadati</taxon>
        <taxon>Pseudomonadota</taxon>
        <taxon>Betaproteobacteria</taxon>
        <taxon>Neisseriales</taxon>
        <taxon>Chitinibacteraceae</taxon>
        <taxon>Chitinimonas</taxon>
    </lineage>
</organism>
<evidence type="ECO:0000256" key="1">
    <source>
        <dbReference type="SAM" id="Phobius"/>
    </source>
</evidence>
<comment type="caution">
    <text evidence="2">The sequence shown here is derived from an EMBL/GenBank/DDBJ whole genome shotgun (WGS) entry which is preliminary data.</text>
</comment>
<feature type="transmembrane region" description="Helical" evidence="1">
    <location>
        <begin position="104"/>
        <end position="123"/>
    </location>
</feature>
<keyword evidence="3" id="KW-1185">Reference proteome</keyword>
<protein>
    <recommendedName>
        <fullName evidence="4">Transmembrane protein</fullName>
    </recommendedName>
</protein>
<accession>A0ABQ5YFD0</accession>